<gene>
    <name evidence="1" type="ORF">V757_03185</name>
</gene>
<dbReference type="AlphaFoldDB" id="V8G937"/>
<evidence type="ECO:0000313" key="1">
    <source>
        <dbReference type="EMBL" id="ETD72616.1"/>
    </source>
</evidence>
<accession>V8G937</accession>
<proteinExistence type="predicted"/>
<evidence type="ECO:0000313" key="2">
    <source>
        <dbReference type="Proteomes" id="UP000018766"/>
    </source>
</evidence>
<dbReference type="PATRIC" id="fig|1414851.3.peg.631"/>
<dbReference type="OrthoDB" id="9798158at2"/>
<dbReference type="Gene3D" id="3.10.450.530">
    <property type="entry name" value="Ribonuclease toxin, BrnT, of type II toxin-antitoxin system"/>
    <property type="match status" value="1"/>
</dbReference>
<organism evidence="1 2">
    <name type="scientific">Pelistega indica</name>
    <dbReference type="NCBI Taxonomy" id="1414851"/>
    <lineage>
        <taxon>Bacteria</taxon>
        <taxon>Pseudomonadati</taxon>
        <taxon>Pseudomonadota</taxon>
        <taxon>Betaproteobacteria</taxon>
        <taxon>Burkholderiales</taxon>
        <taxon>Alcaligenaceae</taxon>
        <taxon>Pelistega</taxon>
    </lineage>
</organism>
<keyword evidence="2" id="KW-1185">Reference proteome</keyword>
<dbReference type="InterPro" id="IPR007460">
    <property type="entry name" value="BrnT_toxin"/>
</dbReference>
<protein>
    <recommendedName>
        <fullName evidence="3">BrnT family toxin</fullName>
    </recommendedName>
</protein>
<dbReference type="Proteomes" id="UP000018766">
    <property type="component" value="Unassembled WGS sequence"/>
</dbReference>
<reference evidence="1 2" key="1">
    <citation type="submission" date="2013-11" db="EMBL/GenBank/DDBJ databases">
        <title>Genomic analysis of Pelistega sp. HM-7.</title>
        <authorList>
            <person name="Kumbhare S.V."/>
            <person name="Shetty S.A."/>
            <person name="Sharma O."/>
            <person name="Dhotre D.P."/>
        </authorList>
    </citation>
    <scope>NUCLEOTIDE SEQUENCE [LARGE SCALE GENOMIC DNA]</scope>
    <source>
        <strain evidence="1 2">HM-7</strain>
    </source>
</reference>
<name>V8G937_9BURK</name>
<dbReference type="Pfam" id="PF04365">
    <property type="entry name" value="BrnT_toxin"/>
    <property type="match status" value="1"/>
</dbReference>
<evidence type="ECO:0008006" key="3">
    <source>
        <dbReference type="Google" id="ProtNLM"/>
    </source>
</evidence>
<sequence length="92" mass="11346">MITLDEIEYDHQKNIQNFEKHGIYLTEAVNFDWETALCWPDKRMDYFEIRHLCIGYIRERLYVIIYTHRANKFRVISLRKANKREEKKYATT</sequence>
<dbReference type="EMBL" id="AYSV01000045">
    <property type="protein sequence ID" value="ETD72616.1"/>
    <property type="molecule type" value="Genomic_DNA"/>
</dbReference>
<dbReference type="InterPro" id="IPR038573">
    <property type="entry name" value="BrnT_sf"/>
</dbReference>
<comment type="caution">
    <text evidence="1">The sequence shown here is derived from an EMBL/GenBank/DDBJ whole genome shotgun (WGS) entry which is preliminary data.</text>
</comment>